<accession>A0ABX8GDV1</accession>
<keyword evidence="1" id="KW-0614">Plasmid</keyword>
<geneLocation type="plasmid" evidence="1 2">
    <name>p1</name>
</geneLocation>
<evidence type="ECO:0008006" key="3">
    <source>
        <dbReference type="Google" id="ProtNLM"/>
    </source>
</evidence>
<sequence>MKNDNLIPQSSKNVNLQPCGLCKEEAELQLSHRMPKAVGNIIKKNSFSKKFRSVKNPEKSVQDLDKDYFLCEDCEGRFSPKEGLFMQKVLQPFRNTRSKEVEYDSWLNYFITSVSWRTIYDDAQDREVTLGNGFSESQFQMIQSSEIAMRKFLLDKSSSMKNIENHLIFLDETLSLGNAQSIKYSQYCNAAFGYLKGNVKSNNLYIFHNLAGVLILTIIKGNRSDNYRNTYVKSNGGKFSKPQRVNNIDLETELLSYLPQQFKASRNKLSSKTIARLENAIKKNPEGFLKSSSSIGYRDKYNSIHDK</sequence>
<dbReference type="EMBL" id="CP075898">
    <property type="protein sequence ID" value="QWB31825.1"/>
    <property type="molecule type" value="Genomic_DNA"/>
</dbReference>
<keyword evidence="2" id="KW-1185">Reference proteome</keyword>
<proteinExistence type="predicted"/>
<evidence type="ECO:0000313" key="2">
    <source>
        <dbReference type="Proteomes" id="UP000679498"/>
    </source>
</evidence>
<gene>
    <name evidence="1" type="ORF">KKI46_16975</name>
</gene>
<dbReference type="GeneID" id="88813397"/>
<reference evidence="1 2" key="1">
    <citation type="submission" date="2021-05" db="EMBL/GenBank/DDBJ databases">
        <title>Biocontrol using Exiguobacterium acetylicum SI17 against litchi downy blight caused by Peronophythora litchii.</title>
        <authorList>
            <person name="Zheng L."/>
        </authorList>
    </citation>
    <scope>NUCLEOTIDE SEQUENCE [LARGE SCALE GENOMIC DNA]</scope>
    <source>
        <strain evidence="1 2">SI17</strain>
        <plasmid evidence="1 2">p1</plasmid>
    </source>
</reference>
<organism evidence="1 2">
    <name type="scientific">Exiguobacterium acetylicum</name>
    <name type="common">Brevibacterium acetylicum</name>
    <dbReference type="NCBI Taxonomy" id="41170"/>
    <lineage>
        <taxon>Bacteria</taxon>
        <taxon>Bacillati</taxon>
        <taxon>Bacillota</taxon>
        <taxon>Bacilli</taxon>
        <taxon>Bacillales</taxon>
        <taxon>Bacillales Family XII. Incertae Sedis</taxon>
        <taxon>Exiguobacterium</taxon>
    </lineage>
</organism>
<protein>
    <recommendedName>
        <fullName evidence="3">HNH endonuclease 5 domain-containing protein</fullName>
    </recommendedName>
</protein>
<name>A0ABX8GDV1_EXIAC</name>
<dbReference type="RefSeq" id="WP_214813938.1">
    <property type="nucleotide sequence ID" value="NZ_CP075898.1"/>
</dbReference>
<dbReference type="Proteomes" id="UP000679498">
    <property type="component" value="Plasmid p1"/>
</dbReference>
<evidence type="ECO:0000313" key="1">
    <source>
        <dbReference type="EMBL" id="QWB31825.1"/>
    </source>
</evidence>